<dbReference type="Gene3D" id="3.40.50.880">
    <property type="match status" value="1"/>
</dbReference>
<evidence type="ECO:0000313" key="13">
    <source>
        <dbReference type="EMBL" id="MFD2998919.1"/>
    </source>
</evidence>
<dbReference type="PANTHER" id="PTHR42821:SF1">
    <property type="entry name" value="CATALASE-B"/>
    <property type="match status" value="1"/>
</dbReference>
<comment type="catalytic activity">
    <reaction evidence="10">
        <text>2 H2O2 = O2 + 2 H2O</text>
        <dbReference type="Rhea" id="RHEA:20309"/>
        <dbReference type="ChEBI" id="CHEBI:15377"/>
        <dbReference type="ChEBI" id="CHEBI:15379"/>
        <dbReference type="ChEBI" id="CHEBI:16240"/>
        <dbReference type="EC" id="1.11.1.6"/>
    </reaction>
</comment>
<dbReference type="InterPro" id="IPR024712">
    <property type="entry name" value="Catalase_clade2"/>
</dbReference>
<dbReference type="Proteomes" id="UP001597641">
    <property type="component" value="Unassembled WGS sequence"/>
</dbReference>
<dbReference type="GO" id="GO:0004096">
    <property type="term" value="F:catalase activity"/>
    <property type="evidence" value="ECO:0007669"/>
    <property type="project" value="UniProtKB-EC"/>
</dbReference>
<keyword evidence="8 10" id="KW-0408">Iron</keyword>
<dbReference type="RefSeq" id="WP_377479518.1">
    <property type="nucleotide sequence ID" value="NZ_JBHUOX010000001.1"/>
</dbReference>
<dbReference type="PROSITE" id="PS51402">
    <property type="entry name" value="CATALASE_3"/>
    <property type="match status" value="1"/>
</dbReference>
<comment type="caution">
    <text evidence="13">The sequence shown here is derived from an EMBL/GenBank/DDBJ whole genome shotgun (WGS) entry which is preliminary data.</text>
</comment>
<dbReference type="Pfam" id="PF06628">
    <property type="entry name" value="Catalase-rel"/>
    <property type="match status" value="1"/>
</dbReference>
<dbReference type="InterPro" id="IPR002226">
    <property type="entry name" value="Catalase_haem_BS"/>
</dbReference>
<evidence type="ECO:0000313" key="14">
    <source>
        <dbReference type="Proteomes" id="UP001597641"/>
    </source>
</evidence>
<dbReference type="Gene3D" id="1.20.1370.20">
    <property type="match status" value="1"/>
</dbReference>
<keyword evidence="5 10" id="KW-0349">Heme</keyword>
<dbReference type="PANTHER" id="PTHR42821">
    <property type="entry name" value="CATALASE"/>
    <property type="match status" value="1"/>
</dbReference>
<accession>A0ABW6BM11</accession>
<dbReference type="InterPro" id="IPR010582">
    <property type="entry name" value="Catalase_immune_responsive"/>
</dbReference>
<proteinExistence type="inferred from homology"/>
<evidence type="ECO:0000256" key="3">
    <source>
        <dbReference type="ARBA" id="ARBA00012314"/>
    </source>
</evidence>
<evidence type="ECO:0000256" key="2">
    <source>
        <dbReference type="ARBA" id="ARBA00010660"/>
    </source>
</evidence>
<gene>
    <name evidence="13" type="ORF">ACFS7Z_00985</name>
</gene>
<comment type="function">
    <text evidence="10">Decomposes hydrogen peroxide into water and oxygen; serves to protect cells from the toxic effects of hydrogen peroxide.</text>
</comment>
<dbReference type="Gene3D" id="2.40.180.10">
    <property type="entry name" value="Catalase core domain"/>
    <property type="match status" value="1"/>
</dbReference>
<reference evidence="14" key="1">
    <citation type="journal article" date="2019" name="Int. J. Syst. Evol. Microbiol.">
        <title>The Global Catalogue of Microorganisms (GCM) 10K type strain sequencing project: providing services to taxonomists for standard genome sequencing and annotation.</title>
        <authorList>
            <consortium name="The Broad Institute Genomics Platform"/>
            <consortium name="The Broad Institute Genome Sequencing Center for Infectious Disease"/>
            <person name="Wu L."/>
            <person name="Ma J."/>
        </authorList>
    </citation>
    <scope>NUCLEOTIDE SEQUENCE [LARGE SCALE GENOMIC DNA]</scope>
    <source>
        <strain evidence="14">KCTC 23984</strain>
    </source>
</reference>
<evidence type="ECO:0000256" key="5">
    <source>
        <dbReference type="ARBA" id="ARBA00022617"/>
    </source>
</evidence>
<feature type="region of interest" description="Disordered" evidence="11">
    <location>
        <begin position="1"/>
        <end position="41"/>
    </location>
</feature>
<dbReference type="CDD" id="cd03132">
    <property type="entry name" value="GATase1_catalase"/>
    <property type="match status" value="1"/>
</dbReference>
<keyword evidence="6 10" id="KW-0479">Metal-binding</keyword>
<dbReference type="EMBL" id="JBHUOX010000001">
    <property type="protein sequence ID" value="MFD2998919.1"/>
    <property type="molecule type" value="Genomic_DNA"/>
</dbReference>
<dbReference type="InterPro" id="IPR043156">
    <property type="entry name" value="Catalase_clade2_helical"/>
</dbReference>
<organism evidence="13 14">
    <name type="scientific">Pontibacter toksunensis</name>
    <dbReference type="NCBI Taxonomy" id="1332631"/>
    <lineage>
        <taxon>Bacteria</taxon>
        <taxon>Pseudomonadati</taxon>
        <taxon>Bacteroidota</taxon>
        <taxon>Cytophagia</taxon>
        <taxon>Cytophagales</taxon>
        <taxon>Hymenobacteraceae</taxon>
        <taxon>Pontibacter</taxon>
    </lineage>
</organism>
<feature type="compositionally biased region" description="Basic and acidic residues" evidence="11">
    <location>
        <begin position="21"/>
        <end position="35"/>
    </location>
</feature>
<dbReference type="InterPro" id="IPR029062">
    <property type="entry name" value="Class_I_gatase-like"/>
</dbReference>
<dbReference type="PRINTS" id="PR00067">
    <property type="entry name" value="CATALASE"/>
</dbReference>
<dbReference type="Pfam" id="PF18011">
    <property type="entry name" value="Catalase_C"/>
    <property type="match status" value="1"/>
</dbReference>
<feature type="compositionally biased region" description="Basic and acidic residues" evidence="11">
    <location>
        <begin position="1"/>
        <end position="14"/>
    </location>
</feature>
<protein>
    <recommendedName>
        <fullName evidence="3 10">Catalase</fullName>
        <ecNumber evidence="3 10">1.11.1.6</ecNumber>
    </recommendedName>
</protein>
<dbReference type="EC" id="1.11.1.6" evidence="3 10"/>
<evidence type="ECO:0000256" key="6">
    <source>
        <dbReference type="ARBA" id="ARBA00022723"/>
    </source>
</evidence>
<dbReference type="Pfam" id="PF00199">
    <property type="entry name" value="Catalase"/>
    <property type="match status" value="1"/>
</dbReference>
<keyword evidence="7 10" id="KW-0560">Oxidoreductase</keyword>
<dbReference type="SUPFAM" id="SSF56634">
    <property type="entry name" value="Heme-dependent catalase-like"/>
    <property type="match status" value="1"/>
</dbReference>
<dbReference type="PROSITE" id="PS00437">
    <property type="entry name" value="CATALASE_1"/>
    <property type="match status" value="1"/>
</dbReference>
<sequence length="735" mass="83500">MKEQEDNGNQKESKPQVNENSKNKQLEDFREDPKDQYMTTDQGVRVNHTDDSLRAGSRGPLIMEDFHFREKMTHLDHESIPERVVHARGSGAHGYFQAYDDSMKEFTKARFLTDPSTRTPVFVRFSTVVGSRGSADTVRDVRGFATKFYTEEGNYDLVGNNIPVFFIQDANKFADLVHAIKPDPDNEMPQASAAHDTFWDFASLMPEINHMIMWVLSDRAIPRSFRMMDGFGVHTFRFINEAGKARFVKFHWKPTLGVHSLVWDEAQKLAGKDPDWLRRDLWEAIEMGEYPEFELNVQIVEEEDEFKFDFDLLDATKIIPEELVPLRPIGKMVLNRNPDNFFAETEQVAFHPGNLVPGIDVTNDPLLQGRLFSYIDTQLNRFNSSNFGEVPINRPVTTVHNHHGAGFMRQTINKGKVNYWPNTIGGGCPMMAPENMGGYKHYMERVEGHKIRARSESFNDHYSQATMFWNSMSEPEKKHIVKAAHFELGKVESKEIRQRMLGHFSKVSMDFAKMVAEGIGVEVPKNFDQKSTGNYEANDASKKMKNGKSVKETKFVSIEKDKIRTAKSRKVAILLEDGYDYCEVMQVKQALKDAGASAKIVSKFHGMRKSSTGEEIETDKSHITTGSIMYDAIYIPDGEKSIEALMKEGDALHFINEAFKHCKAIATSGSGIVLFKKAEVLGVNFADKTSGKVMSDKGVVTAGNDAEAKEFVVHFIEAIKEHRHWDREEKMMVPA</sequence>
<evidence type="ECO:0000256" key="8">
    <source>
        <dbReference type="ARBA" id="ARBA00023004"/>
    </source>
</evidence>
<comment type="similarity">
    <text evidence="2">Belongs to the catalase family. HPII subfamily.</text>
</comment>
<dbReference type="InterPro" id="IPR041399">
    <property type="entry name" value="Catalase_large_C"/>
</dbReference>
<dbReference type="InterPro" id="IPR020835">
    <property type="entry name" value="Catalase_sf"/>
</dbReference>
<keyword evidence="14" id="KW-1185">Reference proteome</keyword>
<evidence type="ECO:0000256" key="1">
    <source>
        <dbReference type="ARBA" id="ARBA00001971"/>
    </source>
</evidence>
<evidence type="ECO:0000256" key="4">
    <source>
        <dbReference type="ARBA" id="ARBA00022559"/>
    </source>
</evidence>
<dbReference type="SMART" id="SM01060">
    <property type="entry name" value="Catalase"/>
    <property type="match status" value="1"/>
</dbReference>
<dbReference type="InterPro" id="IPR011614">
    <property type="entry name" value="Catalase_core"/>
</dbReference>
<keyword evidence="9 10" id="KW-0376">Hydrogen peroxide</keyword>
<evidence type="ECO:0000256" key="9">
    <source>
        <dbReference type="ARBA" id="ARBA00023324"/>
    </source>
</evidence>
<evidence type="ECO:0000256" key="7">
    <source>
        <dbReference type="ARBA" id="ARBA00023002"/>
    </source>
</evidence>
<keyword evidence="4 10" id="KW-0575">Peroxidase</keyword>
<dbReference type="PIRSF" id="PIRSF038927">
    <property type="entry name" value="Catalase_clade2"/>
    <property type="match status" value="1"/>
</dbReference>
<name>A0ABW6BM11_9BACT</name>
<evidence type="ECO:0000256" key="11">
    <source>
        <dbReference type="SAM" id="MobiDB-lite"/>
    </source>
</evidence>
<feature type="domain" description="Catalase core" evidence="12">
    <location>
        <begin position="39"/>
        <end position="428"/>
    </location>
</feature>
<evidence type="ECO:0000259" key="12">
    <source>
        <dbReference type="SMART" id="SM01060"/>
    </source>
</evidence>
<evidence type="ECO:0000256" key="10">
    <source>
        <dbReference type="PIRNR" id="PIRNR038927"/>
    </source>
</evidence>
<comment type="cofactor">
    <cofactor evidence="1 10">
        <name>heme</name>
        <dbReference type="ChEBI" id="CHEBI:30413"/>
    </cofactor>
</comment>
<dbReference type="InterPro" id="IPR018028">
    <property type="entry name" value="Catalase"/>
</dbReference>
<dbReference type="SUPFAM" id="SSF52317">
    <property type="entry name" value="Class I glutamine amidotransferase-like"/>
    <property type="match status" value="1"/>
</dbReference>